<accession>A0A4Q9H1Z3</accession>
<feature type="transmembrane region" description="Helical" evidence="1">
    <location>
        <begin position="131"/>
        <end position="150"/>
    </location>
</feature>
<dbReference type="AlphaFoldDB" id="A0A4Q9H1Z3"/>
<feature type="transmembrane region" description="Helical" evidence="1">
    <location>
        <begin position="59"/>
        <end position="77"/>
    </location>
</feature>
<sequence length="156" mass="16219">MSATNAHLTRHPAPPAALQPLLALTAGLVFGLGLLLSGMANPAKVLAFLDLAGAWDPSLAFVMGGAIAVGLAGFGWLKQRETTLLGEPLALPSNRQIDRRLVLGSLAFGAGWGLAGYCPGPALVSAAMGQWQAWVFVVAMLAGMGLFEWLERRQGA</sequence>
<evidence type="ECO:0000313" key="2">
    <source>
        <dbReference type="EMBL" id="TBO34008.1"/>
    </source>
</evidence>
<protein>
    <submittedName>
        <fullName evidence="2">YeeE/YedE family protein</fullName>
    </submittedName>
</protein>
<reference evidence="2 3" key="1">
    <citation type="submission" date="2019-02" db="EMBL/GenBank/DDBJ databases">
        <title>Aquabacterium sp. strain KMB7.</title>
        <authorList>
            <person name="Chen W.-M."/>
        </authorList>
    </citation>
    <scope>NUCLEOTIDE SEQUENCE [LARGE SCALE GENOMIC DNA]</scope>
    <source>
        <strain evidence="2 3">KMB7</strain>
    </source>
</reference>
<keyword evidence="1" id="KW-0472">Membrane</keyword>
<feature type="transmembrane region" description="Helical" evidence="1">
    <location>
        <begin position="21"/>
        <end position="39"/>
    </location>
</feature>
<keyword evidence="1" id="KW-0812">Transmembrane</keyword>
<organism evidence="2 3">
    <name type="scientific">Aquabacterium lacunae</name>
    <dbReference type="NCBI Taxonomy" id="2528630"/>
    <lineage>
        <taxon>Bacteria</taxon>
        <taxon>Pseudomonadati</taxon>
        <taxon>Pseudomonadota</taxon>
        <taxon>Betaproteobacteria</taxon>
        <taxon>Burkholderiales</taxon>
        <taxon>Aquabacterium</taxon>
    </lineage>
</organism>
<comment type="caution">
    <text evidence="2">The sequence shown here is derived from an EMBL/GenBank/DDBJ whole genome shotgun (WGS) entry which is preliminary data.</text>
</comment>
<proteinExistence type="predicted"/>
<keyword evidence="3" id="KW-1185">Reference proteome</keyword>
<feature type="transmembrane region" description="Helical" evidence="1">
    <location>
        <begin position="101"/>
        <end position="125"/>
    </location>
</feature>
<dbReference type="OrthoDB" id="9790409at2"/>
<dbReference type="RefSeq" id="WP_130965958.1">
    <property type="nucleotide sequence ID" value="NZ_SIXI01000001.1"/>
</dbReference>
<dbReference type="Pfam" id="PF20398">
    <property type="entry name" value="DUF6691"/>
    <property type="match status" value="1"/>
</dbReference>
<evidence type="ECO:0000256" key="1">
    <source>
        <dbReference type="SAM" id="Phobius"/>
    </source>
</evidence>
<gene>
    <name evidence="2" type="ORF">EYS42_00705</name>
</gene>
<dbReference type="Proteomes" id="UP000292120">
    <property type="component" value="Unassembled WGS sequence"/>
</dbReference>
<dbReference type="EMBL" id="SIXI01000001">
    <property type="protein sequence ID" value="TBO34008.1"/>
    <property type="molecule type" value="Genomic_DNA"/>
</dbReference>
<evidence type="ECO:0000313" key="3">
    <source>
        <dbReference type="Proteomes" id="UP000292120"/>
    </source>
</evidence>
<keyword evidence="1" id="KW-1133">Transmembrane helix</keyword>
<dbReference type="InterPro" id="IPR046513">
    <property type="entry name" value="DUF6691"/>
</dbReference>
<name>A0A4Q9H1Z3_9BURK</name>